<evidence type="ECO:0000256" key="8">
    <source>
        <dbReference type="PROSITE-ProRule" id="PRU00546"/>
    </source>
</evidence>
<sequence>MASMNDKDYYAILGVEKDASTEDIRKAFQQKARKLHPDVNKAPDAEEKFKEVSEAYAVLSDPEKRSRYDAMRAGSPFAGATGSAGSPYAGGYGGGDPFGWGFPFGSNGYTRRTSTRGRSRSYNPRVGADVVFDLTLDAATAEKGVSRGVTYQRYAACEVCHGKGSVQAEHSETCPTCHGTGRISADLSGIFGFGVMDIKCPECEGTGRVVADPCEACGGSGRVLTASEVVFNVPAGSHDGDLVRVKGMGNAGTNGSAAGDFVCRVVVPEERLNPYQASGFRVLGFDLPFLVFGALSNSLAGLLVFILVIAAVGVAFIVRGGGLKTNSRWWRNALASLGNGAANGLLIALLMVSMFSCTAAGPGVRYYGYIW</sequence>
<feature type="transmembrane region" description="Helical" evidence="9">
    <location>
        <begin position="340"/>
        <end position="361"/>
    </location>
</feature>
<evidence type="ECO:0000313" key="12">
    <source>
        <dbReference type="EMBL" id="KUH58304.1"/>
    </source>
</evidence>
<dbReference type="Pfam" id="PF00684">
    <property type="entry name" value="DnaJ_CXXCXGXG"/>
    <property type="match status" value="1"/>
</dbReference>
<keyword evidence="2" id="KW-0677">Repeat</keyword>
<dbReference type="GO" id="GO:0008270">
    <property type="term" value="F:zinc ion binding"/>
    <property type="evidence" value="ECO:0007669"/>
    <property type="project" value="UniProtKB-KW"/>
</dbReference>
<dbReference type="Pfam" id="PF00226">
    <property type="entry name" value="DnaJ"/>
    <property type="match status" value="1"/>
</dbReference>
<evidence type="ECO:0000256" key="7">
    <source>
        <dbReference type="ARBA" id="ARBA00067609"/>
    </source>
</evidence>
<keyword evidence="5" id="KW-0143">Chaperone</keyword>
<dbReference type="CDD" id="cd06257">
    <property type="entry name" value="DnaJ"/>
    <property type="match status" value="1"/>
</dbReference>
<dbReference type="SUPFAM" id="SSF46565">
    <property type="entry name" value="Chaperone J-domain"/>
    <property type="match status" value="1"/>
</dbReference>
<dbReference type="GO" id="GO:0051082">
    <property type="term" value="F:unfolded protein binding"/>
    <property type="evidence" value="ECO:0007669"/>
    <property type="project" value="InterPro"/>
</dbReference>
<keyword evidence="13" id="KW-1185">Reference proteome</keyword>
<dbReference type="PRINTS" id="PR00625">
    <property type="entry name" value="JDOMAIN"/>
</dbReference>
<name>A0A124EGR7_TRASO</name>
<dbReference type="AlphaFoldDB" id="A0A124EGR7"/>
<evidence type="ECO:0000313" key="13">
    <source>
        <dbReference type="Proteomes" id="UP000054078"/>
    </source>
</evidence>
<keyword evidence="4 8" id="KW-0862">Zinc</keyword>
<evidence type="ECO:0000259" key="10">
    <source>
        <dbReference type="PROSITE" id="PS50076"/>
    </source>
</evidence>
<dbReference type="Gene3D" id="6.20.20.10">
    <property type="match status" value="2"/>
</dbReference>
<dbReference type="InterPro" id="IPR036410">
    <property type="entry name" value="HSP_DnaJ_Cys-rich_dom_sf"/>
</dbReference>
<evidence type="ECO:0000256" key="4">
    <source>
        <dbReference type="ARBA" id="ARBA00022833"/>
    </source>
</evidence>
<keyword evidence="9" id="KW-0472">Membrane</keyword>
<dbReference type="InterPro" id="IPR036869">
    <property type="entry name" value="J_dom_sf"/>
</dbReference>
<dbReference type="RefSeq" id="WP_059054212.1">
    <property type="nucleotide sequence ID" value="NZ_LOJF01000009.1"/>
</dbReference>
<evidence type="ECO:0000256" key="9">
    <source>
        <dbReference type="SAM" id="Phobius"/>
    </source>
</evidence>
<reference evidence="12 13" key="1">
    <citation type="submission" date="2015-12" db="EMBL/GenBank/DDBJ databases">
        <title>Draft Genome Sequence of Olsenella scatoligenes SK9K4T; a Producer of 3-Methylindole- (skatole) and 4-Methylphenol- (p-cresol) Isolated from Pig Feces.</title>
        <authorList>
            <person name="Li X."/>
            <person name="Borg B."/>
            <person name="Canibe N."/>
        </authorList>
    </citation>
    <scope>NUCLEOTIDE SEQUENCE [LARGE SCALE GENOMIC DNA]</scope>
    <source>
        <strain evidence="12 13">SK9K4</strain>
    </source>
</reference>
<dbReference type="GO" id="GO:0031072">
    <property type="term" value="F:heat shock protein binding"/>
    <property type="evidence" value="ECO:0007669"/>
    <property type="project" value="InterPro"/>
</dbReference>
<dbReference type="OrthoDB" id="9779889at2"/>
<dbReference type="Proteomes" id="UP000054078">
    <property type="component" value="Unassembled WGS sequence"/>
</dbReference>
<dbReference type="InterPro" id="IPR001623">
    <property type="entry name" value="DnaJ_domain"/>
</dbReference>
<dbReference type="EMBL" id="LOJF01000009">
    <property type="protein sequence ID" value="KUH58304.1"/>
    <property type="molecule type" value="Genomic_DNA"/>
</dbReference>
<comment type="similarity">
    <text evidence="6">Belongs to the DnaJ family.</text>
</comment>
<dbReference type="GO" id="GO:0042026">
    <property type="term" value="P:protein refolding"/>
    <property type="evidence" value="ECO:0007669"/>
    <property type="project" value="TreeGrafter"/>
</dbReference>
<evidence type="ECO:0000256" key="1">
    <source>
        <dbReference type="ARBA" id="ARBA00022723"/>
    </source>
</evidence>
<dbReference type="FunFam" id="2.10.230.10:FF:000002">
    <property type="entry name" value="Molecular chaperone DnaJ"/>
    <property type="match status" value="1"/>
</dbReference>
<dbReference type="CDD" id="cd10719">
    <property type="entry name" value="DnaJ_zf"/>
    <property type="match status" value="1"/>
</dbReference>
<evidence type="ECO:0000256" key="6">
    <source>
        <dbReference type="ARBA" id="ARBA00061004"/>
    </source>
</evidence>
<dbReference type="InterPro" id="IPR001305">
    <property type="entry name" value="HSP_DnaJ_Cys-rich_dom"/>
</dbReference>
<evidence type="ECO:0000256" key="5">
    <source>
        <dbReference type="ARBA" id="ARBA00023186"/>
    </source>
</evidence>
<dbReference type="Gene3D" id="2.60.260.20">
    <property type="entry name" value="Urease metallochaperone UreE, N-terminal domain"/>
    <property type="match status" value="1"/>
</dbReference>
<dbReference type="GO" id="GO:0005737">
    <property type="term" value="C:cytoplasm"/>
    <property type="evidence" value="ECO:0007669"/>
    <property type="project" value="TreeGrafter"/>
</dbReference>
<gene>
    <name evidence="12" type="ORF">AUL39_04630</name>
</gene>
<dbReference type="SUPFAM" id="SSF49493">
    <property type="entry name" value="HSP40/DnaJ peptide-binding domain"/>
    <property type="match status" value="1"/>
</dbReference>
<dbReference type="PROSITE" id="PS00636">
    <property type="entry name" value="DNAJ_1"/>
    <property type="match status" value="1"/>
</dbReference>
<dbReference type="PANTHER" id="PTHR43096">
    <property type="entry name" value="DNAJ HOMOLOG 1, MITOCHONDRIAL-RELATED"/>
    <property type="match status" value="1"/>
</dbReference>
<dbReference type="InterPro" id="IPR018253">
    <property type="entry name" value="DnaJ_domain_CS"/>
</dbReference>
<dbReference type="PROSITE" id="PS50076">
    <property type="entry name" value="DNAJ_2"/>
    <property type="match status" value="1"/>
</dbReference>
<protein>
    <recommendedName>
        <fullName evidence="7">Chaperone protein DnaJ</fullName>
    </recommendedName>
</protein>
<evidence type="ECO:0000256" key="2">
    <source>
        <dbReference type="ARBA" id="ARBA00022737"/>
    </source>
</evidence>
<comment type="caution">
    <text evidence="12">The sequence shown here is derived from an EMBL/GenBank/DDBJ whole genome shotgun (WGS) entry which is preliminary data.</text>
</comment>
<keyword evidence="1 8" id="KW-0479">Metal-binding</keyword>
<dbReference type="PANTHER" id="PTHR43096:SF52">
    <property type="entry name" value="DNAJ HOMOLOG 1, MITOCHONDRIAL-RELATED"/>
    <property type="match status" value="1"/>
</dbReference>
<keyword evidence="9" id="KW-1133">Transmembrane helix</keyword>
<dbReference type="SMART" id="SM00271">
    <property type="entry name" value="DnaJ"/>
    <property type="match status" value="1"/>
</dbReference>
<feature type="domain" description="CR-type" evidence="11">
    <location>
        <begin position="144"/>
        <end position="226"/>
    </location>
</feature>
<feature type="domain" description="J" evidence="10">
    <location>
        <begin position="8"/>
        <end position="72"/>
    </location>
</feature>
<accession>A0A124EGR7</accession>
<evidence type="ECO:0000259" key="11">
    <source>
        <dbReference type="PROSITE" id="PS51188"/>
    </source>
</evidence>
<dbReference type="InterPro" id="IPR008971">
    <property type="entry name" value="HSP40/DnaJ_pept-bd"/>
</dbReference>
<evidence type="ECO:0000256" key="3">
    <source>
        <dbReference type="ARBA" id="ARBA00022771"/>
    </source>
</evidence>
<proteinExistence type="inferred from homology"/>
<keyword evidence="9" id="KW-0812">Transmembrane</keyword>
<dbReference type="STRING" id="1299998.AUL39_04630"/>
<keyword evidence="3 8" id="KW-0863">Zinc-finger</keyword>
<dbReference type="SUPFAM" id="SSF57938">
    <property type="entry name" value="DnaJ/Hsp40 cysteine-rich domain"/>
    <property type="match status" value="1"/>
</dbReference>
<feature type="zinc finger region" description="CR-type" evidence="8">
    <location>
        <begin position="144"/>
        <end position="226"/>
    </location>
</feature>
<organism evidence="12 13">
    <name type="scientific">Tractidigestivibacter scatoligenes</name>
    <name type="common">Olsenella scatoligenes</name>
    <dbReference type="NCBI Taxonomy" id="1299998"/>
    <lineage>
        <taxon>Bacteria</taxon>
        <taxon>Bacillati</taxon>
        <taxon>Actinomycetota</taxon>
        <taxon>Coriobacteriia</taxon>
        <taxon>Coriobacteriales</taxon>
        <taxon>Atopobiaceae</taxon>
        <taxon>Tractidigestivibacter</taxon>
    </lineage>
</organism>
<feature type="transmembrane region" description="Helical" evidence="9">
    <location>
        <begin position="299"/>
        <end position="319"/>
    </location>
</feature>
<dbReference type="Gene3D" id="1.10.287.110">
    <property type="entry name" value="DnaJ domain"/>
    <property type="match status" value="1"/>
</dbReference>
<dbReference type="PROSITE" id="PS51188">
    <property type="entry name" value="ZF_CR"/>
    <property type="match status" value="1"/>
</dbReference>